<comment type="pathway">
    <text evidence="2 12">Nucleotide-sugar biosynthesis; GDP-alpha-D-mannose biosynthesis; alpha-D-mannose 1-phosphate from D-fructose 6-phosphate: step 1/2.</text>
</comment>
<evidence type="ECO:0000256" key="1">
    <source>
        <dbReference type="ARBA" id="ARBA00000757"/>
    </source>
</evidence>
<feature type="binding site" evidence="11">
    <location>
        <position position="101"/>
    </location>
    <ligand>
        <name>Zn(2+)</name>
        <dbReference type="ChEBI" id="CHEBI:29105"/>
    </ligand>
</feature>
<feature type="domain" description="Phosphomannose isomerase type I catalytic" evidence="13">
    <location>
        <begin position="2"/>
        <end position="144"/>
    </location>
</feature>
<evidence type="ECO:0000259" key="14">
    <source>
        <dbReference type="Pfam" id="PF20512"/>
    </source>
</evidence>
<dbReference type="Pfam" id="PF20512">
    <property type="entry name" value="PMI_typeI_hel"/>
    <property type="match status" value="1"/>
</dbReference>
<dbReference type="GO" id="GO:0008270">
    <property type="term" value="F:zinc ion binding"/>
    <property type="evidence" value="ECO:0007669"/>
    <property type="project" value="InterPro"/>
</dbReference>
<dbReference type="Proteomes" id="UP000711488">
    <property type="component" value="Unassembled WGS sequence"/>
</dbReference>
<comment type="similarity">
    <text evidence="3">Belongs to the mannose-6-phosphate isomerase type 1 family.</text>
</comment>
<dbReference type="OrthoDB" id="6605218at2759"/>
<dbReference type="InterPro" id="IPR018050">
    <property type="entry name" value="Pmannose_isomerase-type1_CS"/>
</dbReference>
<reference evidence="15" key="2">
    <citation type="journal article" date="2018" name="Environ. Sci. Technol.">
        <title>The Toxicogenome of Hyalella azteca: A Model for Sediment Ecotoxicology and Evolutionary Toxicology.</title>
        <authorList>
            <person name="Poynton H.C."/>
            <person name="Hasenbein S."/>
            <person name="Benoit J.B."/>
            <person name="Sepulveda M.S."/>
            <person name="Poelchau M.F."/>
            <person name="Hughes D.S.T."/>
            <person name="Murali S.C."/>
            <person name="Chen S."/>
            <person name="Glastad K.M."/>
            <person name="Goodisman M.A.D."/>
            <person name="Werren J.H."/>
            <person name="Vineis J.H."/>
            <person name="Bowen J.L."/>
            <person name="Friedrich M."/>
            <person name="Jones J."/>
            <person name="Robertson H.M."/>
            <person name="Feyereisen R."/>
            <person name="Mechler-Hickson A."/>
            <person name="Mathers N."/>
            <person name="Lee C.E."/>
            <person name="Colbourne J.K."/>
            <person name="Biales A."/>
            <person name="Johnston J.S."/>
            <person name="Wellborn G.A."/>
            <person name="Rosendale A.J."/>
            <person name="Cridge A.G."/>
            <person name="Munoz-Torres M.C."/>
            <person name="Bain P.A."/>
            <person name="Manny A.R."/>
            <person name="Major K.M."/>
            <person name="Lambert F.N."/>
            <person name="Vulpe C.D."/>
            <person name="Tuck P."/>
            <person name="Blalock B.J."/>
            <person name="Lin Y.Y."/>
            <person name="Smith M.E."/>
            <person name="Ochoa-Acuna H."/>
            <person name="Chen M.M."/>
            <person name="Childers C.P."/>
            <person name="Qu J."/>
            <person name="Dugan S."/>
            <person name="Lee S.L."/>
            <person name="Chao H."/>
            <person name="Dinh H."/>
            <person name="Han Y."/>
            <person name="Doddapaneni H."/>
            <person name="Worley K.C."/>
            <person name="Muzny D.M."/>
            <person name="Gibbs R.A."/>
            <person name="Richards S."/>
        </authorList>
    </citation>
    <scope>NUCLEOTIDE SEQUENCE</scope>
    <source>
        <strain evidence="15">HAZT.00-mixed</strain>
        <tissue evidence="15">Whole organism</tissue>
    </source>
</reference>
<dbReference type="InterPro" id="IPR016305">
    <property type="entry name" value="Mannose-6-P_Isomerase"/>
</dbReference>
<dbReference type="Gene3D" id="1.10.441.10">
    <property type="entry name" value="Phosphomannose Isomerase, domain 2"/>
    <property type="match status" value="1"/>
</dbReference>
<dbReference type="GO" id="GO:0005975">
    <property type="term" value="P:carbohydrate metabolic process"/>
    <property type="evidence" value="ECO:0007669"/>
    <property type="project" value="InterPro"/>
</dbReference>
<feature type="domain" description="Phosphomannose isomerase type I helical insertion" evidence="14">
    <location>
        <begin position="169"/>
        <end position="235"/>
    </location>
</feature>
<reference evidence="15" key="3">
    <citation type="submission" date="2019-06" db="EMBL/GenBank/DDBJ databases">
        <authorList>
            <person name="Poynton C."/>
            <person name="Hasenbein S."/>
            <person name="Benoit J.B."/>
            <person name="Sepulveda M.S."/>
            <person name="Poelchau M.F."/>
            <person name="Murali S.C."/>
            <person name="Chen S."/>
            <person name="Glastad K.M."/>
            <person name="Werren J.H."/>
            <person name="Vineis J.H."/>
            <person name="Bowen J.L."/>
            <person name="Friedrich M."/>
            <person name="Jones J."/>
            <person name="Robertson H.M."/>
            <person name="Feyereisen R."/>
            <person name="Mechler-Hickson A."/>
            <person name="Mathers N."/>
            <person name="Lee C.E."/>
            <person name="Colbourne J.K."/>
            <person name="Biales A."/>
            <person name="Johnston J.S."/>
            <person name="Wellborn G.A."/>
            <person name="Rosendale A.J."/>
            <person name="Cridge A.G."/>
            <person name="Munoz-Torres M.C."/>
            <person name="Bain P.A."/>
            <person name="Manny A.R."/>
            <person name="Major K.M."/>
            <person name="Lambert F.N."/>
            <person name="Vulpe C.D."/>
            <person name="Tuck P."/>
            <person name="Blalock B.J."/>
            <person name="Lin Y.-Y."/>
            <person name="Smith M.E."/>
            <person name="Ochoa-Acuna H."/>
            <person name="Chen M.-J.M."/>
            <person name="Childers C.P."/>
            <person name="Qu J."/>
            <person name="Dugan S."/>
            <person name="Lee S.L."/>
            <person name="Chao H."/>
            <person name="Dinh H."/>
            <person name="Han Y."/>
            <person name="Doddapaneni H."/>
            <person name="Worley K.C."/>
            <person name="Muzny D.M."/>
            <person name="Gibbs R.A."/>
            <person name="Richards S."/>
        </authorList>
    </citation>
    <scope>NUCLEOTIDE SEQUENCE</scope>
    <source>
        <strain evidence="15">HAZT.00-mixed</strain>
        <tissue evidence="15">Whole organism</tissue>
    </source>
</reference>
<keyword evidence="6 11" id="KW-0862">Zinc</keyword>
<evidence type="ECO:0000256" key="9">
    <source>
        <dbReference type="ARBA" id="ARBA00030762"/>
    </source>
</evidence>
<dbReference type="CDD" id="cd07011">
    <property type="entry name" value="cupin_PMI_type_I_N"/>
    <property type="match status" value="1"/>
</dbReference>
<evidence type="ECO:0000259" key="13">
    <source>
        <dbReference type="Pfam" id="PF20511"/>
    </source>
</evidence>
<evidence type="ECO:0000256" key="5">
    <source>
        <dbReference type="ARBA" id="ARBA00022723"/>
    </source>
</evidence>
<feature type="binding site" evidence="11">
    <location>
        <position position="254"/>
    </location>
    <ligand>
        <name>Zn(2+)</name>
        <dbReference type="ChEBI" id="CHEBI:29105"/>
    </ligand>
</feature>
<accession>A0A6A0H6D7</accession>
<feature type="binding site" evidence="11">
    <location>
        <position position="103"/>
    </location>
    <ligand>
        <name>Zn(2+)</name>
        <dbReference type="ChEBI" id="CHEBI:29105"/>
    </ligand>
</feature>
<dbReference type="UniPathway" id="UPA00126">
    <property type="reaction ID" value="UER00423"/>
</dbReference>
<evidence type="ECO:0000256" key="10">
    <source>
        <dbReference type="PIRSR" id="PIRSR001480-1"/>
    </source>
</evidence>
<evidence type="ECO:0000256" key="11">
    <source>
        <dbReference type="PIRSR" id="PIRSR001480-2"/>
    </source>
</evidence>
<sequence length="411" mass="44272">MELICALQQYSWGVKGKLSSVAQLAQASQVDVAIDDSTPYAELWMGTHPNGPSLIKGTKRLLSSYIQENPECLGKIVTSKFGPNLPFLFKVLSVNQALSIQAHPNKSHAEELHASRPDVYKDPNHKPEMTIALTPFLALCGFRPQQEIVQFFQGSVVGRAAAEEFSTAPSASTLQACFSGLMRASKDVVEEALVGLEKRLLAMGTEDADRLHASTFLKTLSQYPGDGGCFALYLLNLIELQPGQAMFLGPNVIHAYLHGDCVECMACSDNVVRAGLTPKYQDVDTLIAMLEYQMSDAHSRIFKPTKLDASCELFNPPVPDFAVEAIKASNLCTSSSLFMVASGKCYSVRSVDSCSLLLVVQGAASVTASSPAMPAPPASVVRGSVLFLPANYSITVEPSQDLVAFRALCEP</sequence>
<dbReference type="PIRSF" id="PIRSF001480">
    <property type="entry name" value="Mannose-6-phosphate_isomerase"/>
    <property type="match status" value="1"/>
</dbReference>
<dbReference type="GO" id="GO:0004476">
    <property type="term" value="F:mannose-6-phosphate isomerase activity"/>
    <property type="evidence" value="ECO:0007669"/>
    <property type="project" value="UniProtKB-EC"/>
</dbReference>
<evidence type="ECO:0000256" key="8">
    <source>
        <dbReference type="ARBA" id="ARBA00029741"/>
    </source>
</evidence>
<organism evidence="15">
    <name type="scientific">Hyalella azteca</name>
    <name type="common">Amphipod</name>
    <dbReference type="NCBI Taxonomy" id="294128"/>
    <lineage>
        <taxon>Eukaryota</taxon>
        <taxon>Metazoa</taxon>
        <taxon>Ecdysozoa</taxon>
        <taxon>Arthropoda</taxon>
        <taxon>Crustacea</taxon>
        <taxon>Multicrustacea</taxon>
        <taxon>Malacostraca</taxon>
        <taxon>Eumalacostraca</taxon>
        <taxon>Peracarida</taxon>
        <taxon>Amphipoda</taxon>
        <taxon>Senticaudata</taxon>
        <taxon>Talitrida</taxon>
        <taxon>Talitroidea</taxon>
        <taxon>Hyalellidae</taxon>
        <taxon>Hyalella</taxon>
    </lineage>
</organism>
<dbReference type="PROSITE" id="PS00966">
    <property type="entry name" value="PMI_I_2"/>
    <property type="match status" value="1"/>
</dbReference>
<dbReference type="Pfam" id="PF20511">
    <property type="entry name" value="PMI_typeI_cat"/>
    <property type="match status" value="1"/>
</dbReference>
<proteinExistence type="inferred from homology"/>
<evidence type="ECO:0000256" key="4">
    <source>
        <dbReference type="ARBA" id="ARBA00011956"/>
    </source>
</evidence>
<evidence type="ECO:0000256" key="2">
    <source>
        <dbReference type="ARBA" id="ARBA00004666"/>
    </source>
</evidence>
<dbReference type="PROSITE" id="PS00965">
    <property type="entry name" value="PMI_I_1"/>
    <property type="match status" value="1"/>
</dbReference>
<dbReference type="AlphaFoldDB" id="A0A6A0H6D7"/>
<evidence type="ECO:0000313" key="15">
    <source>
        <dbReference type="EMBL" id="KAA0200658.1"/>
    </source>
</evidence>
<gene>
    <name evidence="15" type="ORF">HAZT_HAZT003071</name>
</gene>
<dbReference type="InterPro" id="IPR011051">
    <property type="entry name" value="RmlC_Cupin_sf"/>
</dbReference>
<protein>
    <recommendedName>
        <fullName evidence="4">mannose-6-phosphate isomerase</fullName>
        <ecNumber evidence="4">5.3.1.8</ecNumber>
    </recommendedName>
    <alternativeName>
        <fullName evidence="8">Phosphohexomutase</fullName>
    </alternativeName>
    <alternativeName>
        <fullName evidence="9">Phosphomannose isomerase</fullName>
    </alternativeName>
</protein>
<dbReference type="InterPro" id="IPR046458">
    <property type="entry name" value="PMI_typeI_hel"/>
</dbReference>
<evidence type="ECO:0000256" key="7">
    <source>
        <dbReference type="ARBA" id="ARBA00023235"/>
    </source>
</evidence>
<reference evidence="15" key="1">
    <citation type="submission" date="2014-08" db="EMBL/GenBank/DDBJ databases">
        <authorList>
            <person name="Murali S."/>
            <person name="Richards S."/>
            <person name="Bandaranaike D."/>
            <person name="Bellair M."/>
            <person name="Blankenburg K."/>
            <person name="Chao H."/>
            <person name="Dinh H."/>
            <person name="Doddapaneni H."/>
            <person name="Dugan-Rocha S."/>
            <person name="Elkadiri S."/>
            <person name="Gnanaolivu R."/>
            <person name="Hughes D."/>
            <person name="Lee S."/>
            <person name="Li M."/>
            <person name="Ming W."/>
            <person name="Munidasa M."/>
            <person name="Muniz J."/>
            <person name="Nguyen L."/>
            <person name="Osuji N."/>
            <person name="Pu L.-L."/>
            <person name="Puazo M."/>
            <person name="Skinner E."/>
            <person name="Qu C."/>
            <person name="Quiroz J."/>
            <person name="Raj R."/>
            <person name="Weissenberger G."/>
            <person name="Xin Y."/>
            <person name="Zou X."/>
            <person name="Han Y."/>
            <person name="Worley K."/>
            <person name="Muzny D."/>
            <person name="Gibbs R."/>
        </authorList>
    </citation>
    <scope>NUCLEOTIDE SEQUENCE</scope>
    <source>
        <strain evidence="15">HAZT.00-mixed</strain>
        <tissue evidence="15">Whole organism</tissue>
    </source>
</reference>
<evidence type="ECO:0000256" key="12">
    <source>
        <dbReference type="RuleBase" id="RU004248"/>
    </source>
</evidence>
<keyword evidence="7" id="KW-0413">Isomerase</keyword>
<dbReference type="NCBIfam" id="TIGR00218">
    <property type="entry name" value="manA"/>
    <property type="match status" value="1"/>
</dbReference>
<dbReference type="GO" id="GO:0009298">
    <property type="term" value="P:GDP-mannose biosynthetic process"/>
    <property type="evidence" value="ECO:0007669"/>
    <property type="project" value="UniProtKB-UniPathway"/>
</dbReference>
<dbReference type="SUPFAM" id="SSF51182">
    <property type="entry name" value="RmlC-like cupins"/>
    <property type="match status" value="1"/>
</dbReference>
<comment type="catalytic activity">
    <reaction evidence="1">
        <text>D-mannose 6-phosphate = D-fructose 6-phosphate</text>
        <dbReference type="Rhea" id="RHEA:12356"/>
        <dbReference type="ChEBI" id="CHEBI:58735"/>
        <dbReference type="ChEBI" id="CHEBI:61527"/>
        <dbReference type="EC" id="5.3.1.8"/>
    </reaction>
</comment>
<comment type="cofactor">
    <cofactor evidence="11">
        <name>Zn(2+)</name>
        <dbReference type="ChEBI" id="CHEBI:29105"/>
    </cofactor>
    <text evidence="11">Binds 1 zinc ion per subunit.</text>
</comment>
<evidence type="ECO:0000256" key="6">
    <source>
        <dbReference type="ARBA" id="ARBA00022833"/>
    </source>
</evidence>
<dbReference type="InterPro" id="IPR001250">
    <property type="entry name" value="Man6P_Isoase-1"/>
</dbReference>
<dbReference type="InterPro" id="IPR046457">
    <property type="entry name" value="PMI_typeI_cat"/>
</dbReference>
<keyword evidence="5 11" id="KW-0479">Metal-binding</keyword>
<dbReference type="EMBL" id="JQDR03006145">
    <property type="protein sequence ID" value="KAA0200658.1"/>
    <property type="molecule type" value="Genomic_DNA"/>
</dbReference>
<dbReference type="PRINTS" id="PR00714">
    <property type="entry name" value="MAN6PISMRASE"/>
</dbReference>
<dbReference type="InterPro" id="IPR014710">
    <property type="entry name" value="RmlC-like_jellyroll"/>
</dbReference>
<dbReference type="Gene3D" id="2.60.120.10">
    <property type="entry name" value="Jelly Rolls"/>
    <property type="match status" value="2"/>
</dbReference>
<feature type="active site" evidence="10">
    <location>
        <position position="273"/>
    </location>
</feature>
<comment type="caution">
    <text evidence="15">The sequence shown here is derived from an EMBL/GenBank/DDBJ whole genome shotgun (WGS) entry which is preliminary data.</text>
</comment>
<dbReference type="PANTHER" id="PTHR10309:SF0">
    <property type="entry name" value="MANNOSE-6-PHOSPHATE ISOMERASE"/>
    <property type="match status" value="1"/>
</dbReference>
<feature type="binding site" evidence="11">
    <location>
        <position position="128"/>
    </location>
    <ligand>
        <name>Zn(2+)</name>
        <dbReference type="ChEBI" id="CHEBI:29105"/>
    </ligand>
</feature>
<dbReference type="PANTHER" id="PTHR10309">
    <property type="entry name" value="MANNOSE-6-PHOSPHATE ISOMERASE"/>
    <property type="match status" value="1"/>
</dbReference>
<dbReference type="GO" id="GO:0005829">
    <property type="term" value="C:cytosol"/>
    <property type="evidence" value="ECO:0007669"/>
    <property type="project" value="TreeGrafter"/>
</dbReference>
<evidence type="ECO:0000256" key="3">
    <source>
        <dbReference type="ARBA" id="ARBA00010772"/>
    </source>
</evidence>
<name>A0A6A0H6D7_HYAAZ</name>
<dbReference type="EC" id="5.3.1.8" evidence="4"/>